<comment type="caution">
    <text evidence="1">The sequence shown here is derived from an EMBL/GenBank/DDBJ whole genome shotgun (WGS) entry which is preliminary data.</text>
</comment>
<reference evidence="1" key="2">
    <citation type="journal article" date="2022" name="New Phytol.">
        <title>Evolutionary transition to the ectomycorrhizal habit in the genomes of a hyperdiverse lineage of mushroom-forming fungi.</title>
        <authorList>
            <person name="Looney B."/>
            <person name="Miyauchi S."/>
            <person name="Morin E."/>
            <person name="Drula E."/>
            <person name="Courty P.E."/>
            <person name="Kohler A."/>
            <person name="Kuo A."/>
            <person name="LaButti K."/>
            <person name="Pangilinan J."/>
            <person name="Lipzen A."/>
            <person name="Riley R."/>
            <person name="Andreopoulos W."/>
            <person name="He G."/>
            <person name="Johnson J."/>
            <person name="Nolan M."/>
            <person name="Tritt A."/>
            <person name="Barry K.W."/>
            <person name="Grigoriev I.V."/>
            <person name="Nagy L.G."/>
            <person name="Hibbett D."/>
            <person name="Henrissat B."/>
            <person name="Matheny P.B."/>
            <person name="Labbe J."/>
            <person name="Martin F.M."/>
        </authorList>
    </citation>
    <scope>NUCLEOTIDE SEQUENCE</scope>
    <source>
        <strain evidence="1">FP105234-sp</strain>
    </source>
</reference>
<dbReference type="Proteomes" id="UP000814033">
    <property type="component" value="Unassembled WGS sequence"/>
</dbReference>
<proteinExistence type="predicted"/>
<gene>
    <name evidence="1" type="ORF">FA95DRAFT_1565807</name>
</gene>
<accession>A0ACB8RBV4</accession>
<evidence type="ECO:0000313" key="1">
    <source>
        <dbReference type="EMBL" id="KAI0041025.1"/>
    </source>
</evidence>
<reference evidence="1" key="1">
    <citation type="submission" date="2021-02" db="EMBL/GenBank/DDBJ databases">
        <authorList>
            <consortium name="DOE Joint Genome Institute"/>
            <person name="Ahrendt S."/>
            <person name="Looney B.P."/>
            <person name="Miyauchi S."/>
            <person name="Morin E."/>
            <person name="Drula E."/>
            <person name="Courty P.E."/>
            <person name="Chicoki N."/>
            <person name="Fauchery L."/>
            <person name="Kohler A."/>
            <person name="Kuo A."/>
            <person name="Labutti K."/>
            <person name="Pangilinan J."/>
            <person name="Lipzen A."/>
            <person name="Riley R."/>
            <person name="Andreopoulos W."/>
            <person name="He G."/>
            <person name="Johnson J."/>
            <person name="Barry K.W."/>
            <person name="Grigoriev I.V."/>
            <person name="Nagy L."/>
            <person name="Hibbett D."/>
            <person name="Henrissat B."/>
            <person name="Matheny P.B."/>
            <person name="Labbe J."/>
            <person name="Martin F."/>
        </authorList>
    </citation>
    <scope>NUCLEOTIDE SEQUENCE</scope>
    <source>
        <strain evidence="1">FP105234-sp</strain>
    </source>
</reference>
<organism evidence="1 2">
    <name type="scientific">Auriscalpium vulgare</name>
    <dbReference type="NCBI Taxonomy" id="40419"/>
    <lineage>
        <taxon>Eukaryota</taxon>
        <taxon>Fungi</taxon>
        <taxon>Dikarya</taxon>
        <taxon>Basidiomycota</taxon>
        <taxon>Agaricomycotina</taxon>
        <taxon>Agaricomycetes</taxon>
        <taxon>Russulales</taxon>
        <taxon>Auriscalpiaceae</taxon>
        <taxon>Auriscalpium</taxon>
    </lineage>
</organism>
<evidence type="ECO:0000313" key="2">
    <source>
        <dbReference type="Proteomes" id="UP000814033"/>
    </source>
</evidence>
<dbReference type="EMBL" id="MU276150">
    <property type="protein sequence ID" value="KAI0041025.1"/>
    <property type="molecule type" value="Genomic_DNA"/>
</dbReference>
<name>A0ACB8RBV4_9AGAM</name>
<protein>
    <submittedName>
        <fullName evidence="1">Uncharacterized protein</fullName>
    </submittedName>
</protein>
<sequence>MFSHLWVPPKCELPPPTPPTFAAWWTSLTAPHHSFAICLFLIFEFLLLLFVIYSSGLYKLRKELHALRRTHAARTEAALAEVASTQATLKALKRSSDKASVRYGELKQAHQLALNTLDAKTRRITTMTEHALNYYEQSQASYKKLHEEYTNLYRSYHSQRESAAIQIDALTATNGVLKRCNEAIQQKMGWTIDEPVPETTAPEEPMSAPIDLESALKTIASLNSRLEVHRELIRVQTLAIKILDERPDTVPEQPYVGPFSLESAFIKEATEAMFVADRRTLELEVALRKREQYIAYLQSQFIRPALPSDGEPSNGATSIGGSSSTATDEQPAPL</sequence>
<keyword evidence="2" id="KW-1185">Reference proteome</keyword>